<feature type="transmembrane region" description="Helical" evidence="7">
    <location>
        <begin position="69"/>
        <end position="91"/>
    </location>
</feature>
<keyword evidence="5" id="KW-1015">Disulfide bond</keyword>
<dbReference type="PANTHER" id="PTHR12639:SF7">
    <property type="entry name" value="HTTM DOMAIN-CONTAINING PROTEIN"/>
    <property type="match status" value="1"/>
</dbReference>
<dbReference type="InterPro" id="IPR007782">
    <property type="entry name" value="VKG_COase"/>
</dbReference>
<proteinExistence type="predicted"/>
<protein>
    <submittedName>
        <fullName evidence="9">HTTM domain-containing protein</fullName>
    </submittedName>
</protein>
<evidence type="ECO:0000313" key="10">
    <source>
        <dbReference type="Proteomes" id="UP001065174"/>
    </source>
</evidence>
<keyword evidence="3 7" id="KW-1133">Transmembrane helix</keyword>
<dbReference type="InterPro" id="IPR053934">
    <property type="entry name" value="HTTM_dom"/>
</dbReference>
<evidence type="ECO:0000256" key="5">
    <source>
        <dbReference type="ARBA" id="ARBA00023157"/>
    </source>
</evidence>
<evidence type="ECO:0000256" key="4">
    <source>
        <dbReference type="ARBA" id="ARBA00023136"/>
    </source>
</evidence>
<feature type="transmembrane region" description="Helical" evidence="7">
    <location>
        <begin position="208"/>
        <end position="226"/>
    </location>
</feature>
<dbReference type="Proteomes" id="UP001065174">
    <property type="component" value="Chromosome"/>
</dbReference>
<evidence type="ECO:0000259" key="8">
    <source>
        <dbReference type="SMART" id="SM00752"/>
    </source>
</evidence>
<evidence type="ECO:0000313" key="9">
    <source>
        <dbReference type="EMBL" id="UXP31406.1"/>
    </source>
</evidence>
<accession>A0ABY6CLL2</accession>
<dbReference type="InterPro" id="IPR053935">
    <property type="entry name" value="VKGC_lumenal_dom"/>
</dbReference>
<keyword evidence="10" id="KW-1185">Reference proteome</keyword>
<gene>
    <name evidence="9" type="ORF">N6H18_13705</name>
</gene>
<keyword evidence="4 7" id="KW-0472">Membrane</keyword>
<evidence type="ECO:0000256" key="7">
    <source>
        <dbReference type="SAM" id="Phobius"/>
    </source>
</evidence>
<evidence type="ECO:0000256" key="1">
    <source>
        <dbReference type="ARBA" id="ARBA00004127"/>
    </source>
</evidence>
<dbReference type="InterPro" id="IPR011020">
    <property type="entry name" value="HTTM-like"/>
</dbReference>
<evidence type="ECO:0000256" key="6">
    <source>
        <dbReference type="ARBA" id="ARBA00023239"/>
    </source>
</evidence>
<dbReference type="Pfam" id="PF05090">
    <property type="entry name" value="HTTM"/>
    <property type="match status" value="1"/>
</dbReference>
<dbReference type="SMART" id="SM00752">
    <property type="entry name" value="HTTM"/>
    <property type="match status" value="1"/>
</dbReference>
<evidence type="ECO:0000256" key="2">
    <source>
        <dbReference type="ARBA" id="ARBA00022692"/>
    </source>
</evidence>
<dbReference type="EMBL" id="CP106679">
    <property type="protein sequence ID" value="UXP31406.1"/>
    <property type="molecule type" value="Genomic_DNA"/>
</dbReference>
<feature type="transmembrane region" description="Helical" evidence="7">
    <location>
        <begin position="112"/>
        <end position="132"/>
    </location>
</feature>
<keyword evidence="2 7" id="KW-0812">Transmembrane</keyword>
<feature type="transmembrane region" description="Helical" evidence="7">
    <location>
        <begin position="233"/>
        <end position="266"/>
    </location>
</feature>
<feature type="domain" description="HTTM-like" evidence="8">
    <location>
        <begin position="12"/>
        <end position="271"/>
    </location>
</feature>
<dbReference type="RefSeq" id="WP_262308845.1">
    <property type="nucleotide sequence ID" value="NZ_CP106679.1"/>
</dbReference>
<dbReference type="PANTHER" id="PTHR12639">
    <property type="entry name" value="VITAMIN K-DEPENDENT GAMMA-CARBOXYLASE"/>
    <property type="match status" value="1"/>
</dbReference>
<comment type="subcellular location">
    <subcellularLocation>
        <location evidence="1">Endomembrane system</location>
        <topology evidence="1">Multi-pass membrane protein</topology>
    </subcellularLocation>
</comment>
<keyword evidence="6" id="KW-0456">Lyase</keyword>
<dbReference type="Pfam" id="PF22777">
    <property type="entry name" value="VKGC_lumenal_dom"/>
    <property type="match status" value="1"/>
</dbReference>
<reference evidence="9" key="1">
    <citation type="submission" date="2022-09" db="EMBL/GenBank/DDBJ databases">
        <title>Comparative genomics and taxonomic characterization of three novel marine species of genus Reichenbachiella exhibiting antioxidant and polysaccharide degradation activities.</title>
        <authorList>
            <person name="Muhammad N."/>
            <person name="Lee Y.-J."/>
            <person name="Ko J."/>
            <person name="Kim S.-G."/>
        </authorList>
    </citation>
    <scope>NUCLEOTIDE SEQUENCE</scope>
    <source>
        <strain evidence="9">BKB1-1</strain>
    </source>
</reference>
<sequence>MTDLKSIWQYQEREVSNAPLVLFRMTFGILMTTSVIRFMINGWVEEFYLTPPFHFSYYGFEWIQVLPKYGMHVLFALMLISAVGIALGLLYRISTTVFFLSFTYVELIDQTYYLNHYYFVSLIAFLLIWLPAGERFSVDAWWGGTIQKTCRFYEIAILRFQVAVLYCFAGIAKLNPDWLLKALPLKIWLPANSHLPIIGALLTKSWVAYFFSWFGALYDLTIPFFLSMRYTRWVAYCSVIVFHTLTALLFPIGMFPYVMILSALIFFPSSQQEKWLSSIERKLSNELPLNSISTFSKAKVLLFICFALVQLAMPWRYLAYPGSVFWHEQGYRFSWRVMLMEKMGQATFYISEGNRKMIVDNSLHLTPQQEKIMATQPDMILQYAHHLKNVYKQKGMNDPKVTVDAYVTLNGRRSRRFIEEQKDLSQLKEGWKHKDWVLSYE</sequence>
<organism evidence="9 10">
    <name type="scientific">Reichenbachiella agarivorans</name>
    <dbReference type="NCBI Taxonomy" id="2979464"/>
    <lineage>
        <taxon>Bacteria</taxon>
        <taxon>Pseudomonadati</taxon>
        <taxon>Bacteroidota</taxon>
        <taxon>Cytophagia</taxon>
        <taxon>Cytophagales</taxon>
        <taxon>Reichenbachiellaceae</taxon>
        <taxon>Reichenbachiella</taxon>
    </lineage>
</organism>
<evidence type="ECO:0000256" key="3">
    <source>
        <dbReference type="ARBA" id="ARBA00022989"/>
    </source>
</evidence>
<feature type="transmembrane region" description="Helical" evidence="7">
    <location>
        <begin position="21"/>
        <end position="40"/>
    </location>
</feature>
<name>A0ABY6CLL2_9BACT</name>